<protein>
    <recommendedName>
        <fullName evidence="3">Serine/threonine-protein kinase RsbW</fullName>
    </recommendedName>
</protein>
<dbReference type="EMBL" id="JBIRYI010000004">
    <property type="protein sequence ID" value="MFI2486820.1"/>
    <property type="molecule type" value="Genomic_DNA"/>
</dbReference>
<organism evidence="1 2">
    <name type="scientific">Promicromonospora kroppenstedtii</name>
    <dbReference type="NCBI Taxonomy" id="440482"/>
    <lineage>
        <taxon>Bacteria</taxon>
        <taxon>Bacillati</taxon>
        <taxon>Actinomycetota</taxon>
        <taxon>Actinomycetes</taxon>
        <taxon>Micrococcales</taxon>
        <taxon>Promicromonosporaceae</taxon>
        <taxon>Promicromonospora</taxon>
    </lineage>
</organism>
<evidence type="ECO:0008006" key="3">
    <source>
        <dbReference type="Google" id="ProtNLM"/>
    </source>
</evidence>
<dbReference type="Proteomes" id="UP001611580">
    <property type="component" value="Unassembled WGS sequence"/>
</dbReference>
<dbReference type="RefSeq" id="WP_397403047.1">
    <property type="nucleotide sequence ID" value="NZ_JBIRYI010000004.1"/>
</dbReference>
<keyword evidence="2" id="KW-1185">Reference proteome</keyword>
<gene>
    <name evidence="1" type="ORF">ACH47X_07920</name>
</gene>
<proteinExistence type="predicted"/>
<reference evidence="1 2" key="1">
    <citation type="submission" date="2024-10" db="EMBL/GenBank/DDBJ databases">
        <title>The Natural Products Discovery Center: Release of the First 8490 Sequenced Strains for Exploring Actinobacteria Biosynthetic Diversity.</title>
        <authorList>
            <person name="Kalkreuter E."/>
            <person name="Kautsar S.A."/>
            <person name="Yang D."/>
            <person name="Bader C.D."/>
            <person name="Teijaro C.N."/>
            <person name="Fluegel L."/>
            <person name="Davis C.M."/>
            <person name="Simpson J.R."/>
            <person name="Lauterbach L."/>
            <person name="Steele A.D."/>
            <person name="Gui C."/>
            <person name="Meng S."/>
            <person name="Li G."/>
            <person name="Viehrig K."/>
            <person name="Ye F."/>
            <person name="Su P."/>
            <person name="Kiefer A.F."/>
            <person name="Nichols A."/>
            <person name="Cepeda A.J."/>
            <person name="Yan W."/>
            <person name="Fan B."/>
            <person name="Jiang Y."/>
            <person name="Adhikari A."/>
            <person name="Zheng C.-J."/>
            <person name="Schuster L."/>
            <person name="Cowan T.M."/>
            <person name="Smanski M.J."/>
            <person name="Chevrette M.G."/>
            <person name="De Carvalho L.P.S."/>
            <person name="Shen B."/>
        </authorList>
    </citation>
    <scope>NUCLEOTIDE SEQUENCE [LARGE SCALE GENOMIC DNA]</scope>
    <source>
        <strain evidence="1 2">NPDC019481</strain>
    </source>
</reference>
<comment type="caution">
    <text evidence="1">The sequence shown here is derived from an EMBL/GenBank/DDBJ whole genome shotgun (WGS) entry which is preliminary data.</text>
</comment>
<evidence type="ECO:0000313" key="2">
    <source>
        <dbReference type="Proteomes" id="UP001611580"/>
    </source>
</evidence>
<accession>A0ABW7XH29</accession>
<sequence length="117" mass="13172">MLISDSTRDLARDLICRSGDVVDHIEVDSREARALVRVSPQHAPIEFVVDLEGLRRFIESAQQDARDVFPDADPSESGLRLISVQLWEEIDTAATQVVAVGIDRQGATWRRTEQQCR</sequence>
<evidence type="ECO:0000313" key="1">
    <source>
        <dbReference type="EMBL" id="MFI2486820.1"/>
    </source>
</evidence>
<name>A0ABW7XH29_9MICO</name>